<organism evidence="2 3">
    <name type="scientific">Knipowitschia caucasica</name>
    <name type="common">Caucasian dwarf goby</name>
    <name type="synonym">Pomatoschistus caucasicus</name>
    <dbReference type="NCBI Taxonomy" id="637954"/>
    <lineage>
        <taxon>Eukaryota</taxon>
        <taxon>Metazoa</taxon>
        <taxon>Chordata</taxon>
        <taxon>Craniata</taxon>
        <taxon>Vertebrata</taxon>
        <taxon>Euteleostomi</taxon>
        <taxon>Actinopterygii</taxon>
        <taxon>Neopterygii</taxon>
        <taxon>Teleostei</taxon>
        <taxon>Neoteleostei</taxon>
        <taxon>Acanthomorphata</taxon>
        <taxon>Gobiaria</taxon>
        <taxon>Gobiiformes</taxon>
        <taxon>Gobioidei</taxon>
        <taxon>Gobiidae</taxon>
        <taxon>Gobiinae</taxon>
        <taxon>Knipowitschia</taxon>
    </lineage>
</organism>
<protein>
    <submittedName>
        <fullName evidence="2">Uncharacterized protein</fullName>
    </submittedName>
</protein>
<evidence type="ECO:0000256" key="1">
    <source>
        <dbReference type="SAM" id="MobiDB-lite"/>
    </source>
</evidence>
<dbReference type="Proteomes" id="UP001497482">
    <property type="component" value="Chromosome 4"/>
</dbReference>
<proteinExistence type="predicted"/>
<gene>
    <name evidence="2" type="ORF">KC01_LOCUS32151</name>
</gene>
<feature type="region of interest" description="Disordered" evidence="1">
    <location>
        <begin position="163"/>
        <end position="189"/>
    </location>
</feature>
<keyword evidence="3" id="KW-1185">Reference proteome</keyword>
<sequence>MDDGRLDQEKRLIQALLLKWRQAEREHAQSEQLWQEKLETCLTAEDLGGDHPWRKSEEAWFLKEKSFHIHVKGLLRSMERKLEEDSDECPDLYELQEQFCPVAHGDISRLPSPSARIATRSTLEVESTQVKDTARLGTPSFRVPNVLLSRTDTLLPEESCALEYSEERAGGPALKSSSENKEEEKEEPEHITHNLFNIDISALPAPAVATPPSAPINRNTAHSAQDKTRDEQDCFGPKLPPPSSTLSRSTGLRPRSR</sequence>
<feature type="region of interest" description="Disordered" evidence="1">
    <location>
        <begin position="206"/>
        <end position="257"/>
    </location>
</feature>
<feature type="compositionally biased region" description="Basic and acidic residues" evidence="1">
    <location>
        <begin position="178"/>
        <end position="189"/>
    </location>
</feature>
<feature type="compositionally biased region" description="Low complexity" evidence="1">
    <location>
        <begin position="244"/>
        <end position="257"/>
    </location>
</feature>
<evidence type="ECO:0000313" key="2">
    <source>
        <dbReference type="EMBL" id="CAL1604678.1"/>
    </source>
</evidence>
<reference evidence="2 3" key="1">
    <citation type="submission" date="2024-04" db="EMBL/GenBank/DDBJ databases">
        <authorList>
            <person name="Waldvogel A.-M."/>
            <person name="Schoenle A."/>
        </authorList>
    </citation>
    <scope>NUCLEOTIDE SEQUENCE [LARGE SCALE GENOMIC DNA]</scope>
</reference>
<accession>A0AAV2LQL7</accession>
<evidence type="ECO:0000313" key="3">
    <source>
        <dbReference type="Proteomes" id="UP001497482"/>
    </source>
</evidence>
<dbReference type="AlphaFoldDB" id="A0AAV2LQL7"/>
<name>A0AAV2LQL7_KNICA</name>
<dbReference type="EMBL" id="OZ035826">
    <property type="protein sequence ID" value="CAL1604678.1"/>
    <property type="molecule type" value="Genomic_DNA"/>
</dbReference>